<dbReference type="SUPFAM" id="SSF55874">
    <property type="entry name" value="ATPase domain of HSP90 chaperone/DNA topoisomerase II/histidine kinase"/>
    <property type="match status" value="1"/>
</dbReference>
<dbReference type="Gene3D" id="3.30.565.10">
    <property type="entry name" value="Histidine kinase-like ATPase, C-terminal domain"/>
    <property type="match status" value="1"/>
</dbReference>
<evidence type="ECO:0000259" key="10">
    <source>
        <dbReference type="SMART" id="SM00387"/>
    </source>
</evidence>
<evidence type="ECO:0000256" key="5">
    <source>
        <dbReference type="ARBA" id="ARBA00022741"/>
    </source>
</evidence>
<feature type="transmembrane region" description="Helical" evidence="9">
    <location>
        <begin position="25"/>
        <end position="47"/>
    </location>
</feature>
<dbReference type="GO" id="GO:0016020">
    <property type="term" value="C:membrane"/>
    <property type="evidence" value="ECO:0007669"/>
    <property type="project" value="InterPro"/>
</dbReference>
<evidence type="ECO:0000256" key="2">
    <source>
        <dbReference type="ARBA" id="ARBA00012438"/>
    </source>
</evidence>
<dbReference type="GO" id="GO:0000155">
    <property type="term" value="F:phosphorelay sensor kinase activity"/>
    <property type="evidence" value="ECO:0007669"/>
    <property type="project" value="InterPro"/>
</dbReference>
<feature type="transmembrane region" description="Helical" evidence="9">
    <location>
        <begin position="165"/>
        <end position="187"/>
    </location>
</feature>
<organism evidence="11 12">
    <name type="scientific">Actinomadura harenae</name>
    <dbReference type="NCBI Taxonomy" id="2483351"/>
    <lineage>
        <taxon>Bacteria</taxon>
        <taxon>Bacillati</taxon>
        <taxon>Actinomycetota</taxon>
        <taxon>Actinomycetes</taxon>
        <taxon>Streptosporangiales</taxon>
        <taxon>Thermomonosporaceae</taxon>
        <taxon>Actinomadura</taxon>
    </lineage>
</organism>
<accession>A0A3M2MBG7</accession>
<dbReference type="CDD" id="cd16917">
    <property type="entry name" value="HATPase_UhpB-NarQ-NarX-like"/>
    <property type="match status" value="1"/>
</dbReference>
<dbReference type="Pfam" id="PF02518">
    <property type="entry name" value="HATPase_c"/>
    <property type="match status" value="1"/>
</dbReference>
<evidence type="ECO:0000256" key="8">
    <source>
        <dbReference type="ARBA" id="ARBA00023012"/>
    </source>
</evidence>
<evidence type="ECO:0000313" key="12">
    <source>
        <dbReference type="Proteomes" id="UP000282674"/>
    </source>
</evidence>
<feature type="transmembrane region" description="Helical" evidence="9">
    <location>
        <begin position="53"/>
        <end position="71"/>
    </location>
</feature>
<evidence type="ECO:0000256" key="6">
    <source>
        <dbReference type="ARBA" id="ARBA00022777"/>
    </source>
</evidence>
<dbReference type="RefSeq" id="WP_122193531.1">
    <property type="nucleotide sequence ID" value="NZ_JBHSKC010000005.1"/>
</dbReference>
<keyword evidence="7" id="KW-0067">ATP-binding</keyword>
<dbReference type="PANTHER" id="PTHR24421:SF10">
    <property type="entry name" value="NITRATE_NITRITE SENSOR PROTEIN NARQ"/>
    <property type="match status" value="1"/>
</dbReference>
<dbReference type="Gene3D" id="1.20.5.1930">
    <property type="match status" value="1"/>
</dbReference>
<dbReference type="EMBL" id="RFFG01000009">
    <property type="protein sequence ID" value="RMI46350.1"/>
    <property type="molecule type" value="Genomic_DNA"/>
</dbReference>
<dbReference type="SMART" id="SM00387">
    <property type="entry name" value="HATPase_c"/>
    <property type="match status" value="1"/>
</dbReference>
<evidence type="ECO:0000256" key="4">
    <source>
        <dbReference type="ARBA" id="ARBA00022679"/>
    </source>
</evidence>
<dbReference type="GO" id="GO:0046983">
    <property type="term" value="F:protein dimerization activity"/>
    <property type="evidence" value="ECO:0007669"/>
    <property type="project" value="InterPro"/>
</dbReference>
<keyword evidence="5" id="KW-0547">Nucleotide-binding</keyword>
<dbReference type="GO" id="GO:0005524">
    <property type="term" value="F:ATP binding"/>
    <property type="evidence" value="ECO:0007669"/>
    <property type="project" value="UniProtKB-KW"/>
</dbReference>
<dbReference type="InterPro" id="IPR003594">
    <property type="entry name" value="HATPase_dom"/>
</dbReference>
<keyword evidence="12" id="KW-1185">Reference proteome</keyword>
<gene>
    <name evidence="11" type="ORF">EBO15_07230</name>
</gene>
<evidence type="ECO:0000256" key="9">
    <source>
        <dbReference type="SAM" id="Phobius"/>
    </source>
</evidence>
<keyword evidence="8" id="KW-0902">Two-component regulatory system</keyword>
<dbReference type="AlphaFoldDB" id="A0A3M2MBG7"/>
<sequence>MVSSSTARRAVTHAPWSQVTWRNTVFVASGVPLQLAGWAVVALPWVVWSPSDVMLILLWLALPVVAIAVLASPLASAHRERCWAVLGVDVPPLPRDENASPWDVLRDLRSPELWRLIRYHLVVGPLIALAGLTTVAAWLGGLVLTTVGAYAWALPADSPLSLTGHAIRVGALTACGVVVLFVTPYLAAGVARWDVATVRSLLGPDVTKELRKRVEDLAEKRADVVDAADLERRRIERDLHDGVQQRLVSLAMNLGLARETLRDLPPEALQVIVEAHEESKEILTDLRNFIRGLHPAVLEDRGLDAALSGIAARVPLPVRLEVDVARRASSTVEAVAYFVVSEALTNVVKHAGATSVDVAVLRRGDVLHVTITDDGKGGASFEAGTGLRGLARRVNSVDGTFRITSPEGGPTTITVELPCAL</sequence>
<reference evidence="11 12" key="1">
    <citation type="submission" date="2018-10" db="EMBL/GenBank/DDBJ databases">
        <title>Isolation from soil.</title>
        <authorList>
            <person name="Hu J."/>
        </authorList>
    </citation>
    <scope>NUCLEOTIDE SEQUENCE [LARGE SCALE GENOMIC DNA]</scope>
    <source>
        <strain evidence="11 12">NEAU-Ht49</strain>
    </source>
</reference>
<protein>
    <recommendedName>
        <fullName evidence="2">histidine kinase</fullName>
        <ecNumber evidence="2">2.7.13.3</ecNumber>
    </recommendedName>
</protein>
<feature type="domain" description="Histidine kinase/HSP90-like ATPase" evidence="10">
    <location>
        <begin position="331"/>
        <end position="421"/>
    </location>
</feature>
<proteinExistence type="predicted"/>
<keyword evidence="9" id="KW-0812">Transmembrane</keyword>
<dbReference type="PANTHER" id="PTHR24421">
    <property type="entry name" value="NITRATE/NITRITE SENSOR PROTEIN NARX-RELATED"/>
    <property type="match status" value="1"/>
</dbReference>
<name>A0A3M2MBG7_9ACTN</name>
<evidence type="ECO:0000256" key="3">
    <source>
        <dbReference type="ARBA" id="ARBA00022553"/>
    </source>
</evidence>
<evidence type="ECO:0000313" key="11">
    <source>
        <dbReference type="EMBL" id="RMI46350.1"/>
    </source>
</evidence>
<keyword evidence="3" id="KW-0597">Phosphoprotein</keyword>
<dbReference type="Pfam" id="PF13796">
    <property type="entry name" value="Sensor"/>
    <property type="match status" value="1"/>
</dbReference>
<dbReference type="EC" id="2.7.13.3" evidence="2"/>
<dbReference type="InterPro" id="IPR050482">
    <property type="entry name" value="Sensor_HK_TwoCompSys"/>
</dbReference>
<keyword evidence="4" id="KW-0808">Transferase</keyword>
<comment type="caution">
    <text evidence="11">The sequence shown here is derived from an EMBL/GenBank/DDBJ whole genome shotgun (WGS) entry which is preliminary data.</text>
</comment>
<evidence type="ECO:0000256" key="7">
    <source>
        <dbReference type="ARBA" id="ARBA00022840"/>
    </source>
</evidence>
<evidence type="ECO:0000256" key="1">
    <source>
        <dbReference type="ARBA" id="ARBA00000085"/>
    </source>
</evidence>
<dbReference type="OrthoDB" id="5241729at2"/>
<keyword evidence="9" id="KW-0472">Membrane</keyword>
<keyword evidence="9" id="KW-1133">Transmembrane helix</keyword>
<dbReference type="Proteomes" id="UP000282674">
    <property type="component" value="Unassembled WGS sequence"/>
</dbReference>
<feature type="transmembrane region" description="Helical" evidence="9">
    <location>
        <begin position="126"/>
        <end position="153"/>
    </location>
</feature>
<dbReference type="Pfam" id="PF07730">
    <property type="entry name" value="HisKA_3"/>
    <property type="match status" value="1"/>
</dbReference>
<dbReference type="InterPro" id="IPR036890">
    <property type="entry name" value="HATPase_C_sf"/>
</dbReference>
<dbReference type="InterPro" id="IPR011712">
    <property type="entry name" value="Sig_transdc_His_kin_sub3_dim/P"/>
</dbReference>
<comment type="catalytic activity">
    <reaction evidence="1">
        <text>ATP + protein L-histidine = ADP + protein N-phospho-L-histidine.</text>
        <dbReference type="EC" id="2.7.13.3"/>
    </reaction>
</comment>
<dbReference type="InterPro" id="IPR025828">
    <property type="entry name" value="Put_sensor_dom"/>
</dbReference>
<keyword evidence="6 11" id="KW-0418">Kinase</keyword>